<reference evidence="1" key="1">
    <citation type="submission" date="2023-08" db="EMBL/GenBank/DDBJ databases">
        <authorList>
            <person name="Audoor S."/>
            <person name="Bilcke G."/>
        </authorList>
    </citation>
    <scope>NUCLEOTIDE SEQUENCE</scope>
</reference>
<dbReference type="EMBL" id="CAKOGP040001770">
    <property type="protein sequence ID" value="CAJ1950628.1"/>
    <property type="molecule type" value="Genomic_DNA"/>
</dbReference>
<comment type="caution">
    <text evidence="1">The sequence shown here is derived from an EMBL/GenBank/DDBJ whole genome shotgun (WGS) entry which is preliminary data.</text>
</comment>
<protein>
    <submittedName>
        <fullName evidence="1">Uncharacterized protein</fullName>
    </submittedName>
</protein>
<dbReference type="AlphaFoldDB" id="A0AAD2FRH1"/>
<evidence type="ECO:0000313" key="1">
    <source>
        <dbReference type="EMBL" id="CAJ1950628.1"/>
    </source>
</evidence>
<dbReference type="Proteomes" id="UP001295423">
    <property type="component" value="Unassembled WGS sequence"/>
</dbReference>
<proteinExistence type="predicted"/>
<name>A0AAD2FRH1_9STRA</name>
<sequence length="202" mass="22429">MSHHPLHVSIIYAPSPDEPIVSADQEEDCAAYQYASRAKEFLLTATVDKAVNVTISRIQESSFEDASTCQDPNILDVDNPKKMLLVLLMSCSADGSIHRLLRKATKRLTQQDSNDGSSSSRIIQSVPLAVVLLGHARCDNSAKQMKDTIFGSGRRIEKALLNTNNSPFASIQQDRLETQVELVGPEVDFDPWWSLVIEQCWT</sequence>
<keyword evidence="2" id="KW-1185">Reference proteome</keyword>
<accession>A0AAD2FRH1</accession>
<evidence type="ECO:0000313" key="2">
    <source>
        <dbReference type="Proteomes" id="UP001295423"/>
    </source>
</evidence>
<gene>
    <name evidence="1" type="ORF">CYCCA115_LOCUS12677</name>
</gene>
<organism evidence="1 2">
    <name type="scientific">Cylindrotheca closterium</name>
    <dbReference type="NCBI Taxonomy" id="2856"/>
    <lineage>
        <taxon>Eukaryota</taxon>
        <taxon>Sar</taxon>
        <taxon>Stramenopiles</taxon>
        <taxon>Ochrophyta</taxon>
        <taxon>Bacillariophyta</taxon>
        <taxon>Bacillariophyceae</taxon>
        <taxon>Bacillariophycidae</taxon>
        <taxon>Bacillariales</taxon>
        <taxon>Bacillariaceae</taxon>
        <taxon>Cylindrotheca</taxon>
    </lineage>
</organism>